<dbReference type="InterPro" id="IPR003599">
    <property type="entry name" value="Ig_sub"/>
</dbReference>
<dbReference type="InterPro" id="IPR036179">
    <property type="entry name" value="Ig-like_dom_sf"/>
</dbReference>
<dbReference type="FunFam" id="2.60.40.10:FF:000053">
    <property type="entry name" value="Roundabout guidance receptor 1"/>
    <property type="match status" value="1"/>
</dbReference>
<dbReference type="EnsemblMetazoa" id="CPIJ009214-RA">
    <property type="protein sequence ID" value="CPIJ009214-PA"/>
    <property type="gene ID" value="CPIJ009214"/>
</dbReference>
<dbReference type="PANTHER" id="PTHR10075:SF100">
    <property type="entry name" value="FASCICLIN-2"/>
    <property type="match status" value="1"/>
</dbReference>
<dbReference type="PROSITE" id="PS50835">
    <property type="entry name" value="IG_LIKE"/>
    <property type="match status" value="1"/>
</dbReference>
<dbReference type="InterPro" id="IPR007110">
    <property type="entry name" value="Ig-like_dom"/>
</dbReference>
<dbReference type="KEGG" id="cqu:CpipJ_CPIJ009214"/>
<evidence type="ECO:0000313" key="6">
    <source>
        <dbReference type="Proteomes" id="UP000002320"/>
    </source>
</evidence>
<dbReference type="Proteomes" id="UP000002320">
    <property type="component" value="Unassembled WGS sequence"/>
</dbReference>
<keyword evidence="6" id="KW-1185">Reference proteome</keyword>
<dbReference type="GO" id="GO:0070593">
    <property type="term" value="P:dendrite self-avoidance"/>
    <property type="evidence" value="ECO:0007669"/>
    <property type="project" value="TreeGrafter"/>
</dbReference>
<dbReference type="Gene3D" id="2.60.40.10">
    <property type="entry name" value="Immunoglobulins"/>
    <property type="match status" value="1"/>
</dbReference>
<dbReference type="SUPFAM" id="SSF48726">
    <property type="entry name" value="Immunoglobulin"/>
    <property type="match status" value="1"/>
</dbReference>
<dbReference type="GO" id="GO:0005886">
    <property type="term" value="C:plasma membrane"/>
    <property type="evidence" value="ECO:0007669"/>
    <property type="project" value="TreeGrafter"/>
</dbReference>
<dbReference type="InterPro" id="IPR013783">
    <property type="entry name" value="Ig-like_fold"/>
</dbReference>
<evidence type="ECO:0000313" key="4">
    <source>
        <dbReference type="EMBL" id="EDS32755.1"/>
    </source>
</evidence>
<dbReference type="GO" id="GO:0007411">
    <property type="term" value="P:axon guidance"/>
    <property type="evidence" value="ECO:0007669"/>
    <property type="project" value="TreeGrafter"/>
</dbReference>
<evidence type="ECO:0000313" key="5">
    <source>
        <dbReference type="EnsemblMetazoa" id="CPIJ009214-PA"/>
    </source>
</evidence>
<dbReference type="InParanoid" id="B0WQ92"/>
<feature type="region of interest" description="Disordered" evidence="2">
    <location>
        <begin position="223"/>
        <end position="245"/>
    </location>
</feature>
<keyword evidence="1" id="KW-0393">Immunoglobulin domain</keyword>
<dbReference type="HOGENOM" id="CLU_980904_0_0_1"/>
<dbReference type="EMBL" id="DS232037">
    <property type="protein sequence ID" value="EDS32755.1"/>
    <property type="molecule type" value="Genomic_DNA"/>
</dbReference>
<dbReference type="InterPro" id="IPR013098">
    <property type="entry name" value="Ig_I-set"/>
</dbReference>
<dbReference type="SMART" id="SM00409">
    <property type="entry name" value="IG"/>
    <property type="match status" value="1"/>
</dbReference>
<evidence type="ECO:0000256" key="2">
    <source>
        <dbReference type="SAM" id="MobiDB-lite"/>
    </source>
</evidence>
<dbReference type="VEuPathDB" id="VectorBase:CPIJ009214"/>
<dbReference type="Pfam" id="PF07679">
    <property type="entry name" value="I-set"/>
    <property type="match status" value="1"/>
</dbReference>
<dbReference type="PANTHER" id="PTHR10075">
    <property type="entry name" value="BASIGIN RELATED"/>
    <property type="match status" value="1"/>
</dbReference>
<proteinExistence type="predicted"/>
<reference evidence="4" key="1">
    <citation type="submission" date="2007-03" db="EMBL/GenBank/DDBJ databases">
        <title>Annotation of Culex pipiens quinquefasciatus.</title>
        <authorList>
            <consortium name="The Broad Institute Genome Sequencing Platform"/>
            <person name="Atkinson P.W."/>
            <person name="Hemingway J."/>
            <person name="Christensen B.M."/>
            <person name="Higgs S."/>
            <person name="Kodira C."/>
            <person name="Hannick L."/>
            <person name="Megy K."/>
            <person name="O'Leary S."/>
            <person name="Pearson M."/>
            <person name="Haas B.J."/>
            <person name="Mauceli E."/>
            <person name="Wortman J.R."/>
            <person name="Lee N.H."/>
            <person name="Guigo R."/>
            <person name="Stanke M."/>
            <person name="Alvarado L."/>
            <person name="Amedeo P."/>
            <person name="Antoine C.H."/>
            <person name="Arensburger P."/>
            <person name="Bidwell S.L."/>
            <person name="Crawford M."/>
            <person name="Camaro F."/>
            <person name="Devon K."/>
            <person name="Engels R."/>
            <person name="Hammond M."/>
            <person name="Howarth C."/>
            <person name="Koehrsen M."/>
            <person name="Lawson D."/>
            <person name="Montgomery P."/>
            <person name="Nene V."/>
            <person name="Nusbaum C."/>
            <person name="Puiu D."/>
            <person name="Romero-Severson J."/>
            <person name="Severson D.W."/>
            <person name="Shumway M."/>
            <person name="Sisk P."/>
            <person name="Stolte C."/>
            <person name="Zeng Q."/>
            <person name="Eisenstadt E."/>
            <person name="Fraser-Liggett C."/>
            <person name="Strausberg R."/>
            <person name="Galagan J."/>
            <person name="Birren B."/>
            <person name="Collins F.H."/>
        </authorList>
    </citation>
    <scope>NUCLEOTIDE SEQUENCE [LARGE SCALE GENOMIC DNA]</scope>
    <source>
        <strain evidence="4">JHB</strain>
    </source>
</reference>
<evidence type="ECO:0000256" key="1">
    <source>
        <dbReference type="ARBA" id="ARBA00023319"/>
    </source>
</evidence>
<evidence type="ECO:0000259" key="3">
    <source>
        <dbReference type="PROSITE" id="PS50835"/>
    </source>
</evidence>
<dbReference type="AlphaFoldDB" id="B0WQ92"/>
<protein>
    <submittedName>
        <fullName evidence="4 5">Roundabout 1</fullName>
    </submittedName>
</protein>
<dbReference type="eggNOG" id="KOG4222">
    <property type="taxonomic scope" value="Eukaryota"/>
</dbReference>
<reference evidence="5" key="2">
    <citation type="submission" date="2020-05" db="UniProtKB">
        <authorList>
            <consortium name="EnsemblMetazoa"/>
        </authorList>
    </citation>
    <scope>IDENTIFICATION</scope>
    <source>
        <strain evidence="5">JHB</strain>
    </source>
</reference>
<dbReference type="SMART" id="SM00408">
    <property type="entry name" value="IGc2"/>
    <property type="match status" value="1"/>
</dbReference>
<dbReference type="STRING" id="7176.B0WQ92"/>
<dbReference type="GO" id="GO:0030424">
    <property type="term" value="C:axon"/>
    <property type="evidence" value="ECO:0007669"/>
    <property type="project" value="TreeGrafter"/>
</dbReference>
<dbReference type="InterPro" id="IPR003598">
    <property type="entry name" value="Ig_sub2"/>
</dbReference>
<gene>
    <name evidence="5" type="primary">6041647</name>
    <name evidence="4" type="ORF">CpipJ_CPIJ009214</name>
</gene>
<sequence length="284" mass="32284">MKIHHVLRVQVVAVEMTSPPWAPKCLSTARSDGAGYPYLHKEFLERPPRDSNQRPLDLKPYFINEPPDMTVLVGQRVQFQCTVGGDPHPQILWKKENGHIPVGRAEILEEDRSLVIKNVAQDDQGVYICEAHNSVGQISAKAHLVVNYGKTTLFKKQFPPLSTSPLYILSPGRIVHPVKSNRKRKRSHSAYICRICPICRIRHEFDSKAKEATTINPKLRYIEDKEKRKRFPPQNTSHKDSEPLNTCHTKFSSGFGDENPSLWHFFFPVEVGGDKLGCGKEELS</sequence>
<feature type="domain" description="Ig-like" evidence="3">
    <location>
        <begin position="60"/>
        <end position="145"/>
    </location>
</feature>
<dbReference type="GO" id="GO:0007156">
    <property type="term" value="P:homophilic cell adhesion via plasma membrane adhesion molecules"/>
    <property type="evidence" value="ECO:0007669"/>
    <property type="project" value="TreeGrafter"/>
</dbReference>
<accession>B0WQ92</accession>
<organism>
    <name type="scientific">Culex quinquefasciatus</name>
    <name type="common">Southern house mosquito</name>
    <name type="synonym">Culex pungens</name>
    <dbReference type="NCBI Taxonomy" id="7176"/>
    <lineage>
        <taxon>Eukaryota</taxon>
        <taxon>Metazoa</taxon>
        <taxon>Ecdysozoa</taxon>
        <taxon>Arthropoda</taxon>
        <taxon>Hexapoda</taxon>
        <taxon>Insecta</taxon>
        <taxon>Pterygota</taxon>
        <taxon>Neoptera</taxon>
        <taxon>Endopterygota</taxon>
        <taxon>Diptera</taxon>
        <taxon>Nematocera</taxon>
        <taxon>Culicoidea</taxon>
        <taxon>Culicidae</taxon>
        <taxon>Culicinae</taxon>
        <taxon>Culicini</taxon>
        <taxon>Culex</taxon>
        <taxon>Culex</taxon>
    </lineage>
</organism>
<dbReference type="GO" id="GO:0098632">
    <property type="term" value="F:cell-cell adhesion mediator activity"/>
    <property type="evidence" value="ECO:0007669"/>
    <property type="project" value="TreeGrafter"/>
</dbReference>
<name>B0WQ92_CULQU</name>